<sequence>MQVEFSSQRDERCVLRHDSWCVSQQDMALTKPSAMHMKCLGETGTCCQARTDGNSALGEVEGQPRARCSKIETSAAS</sequence>
<accession>A0A8J4TJS5</accession>
<dbReference type="Proteomes" id="UP000727407">
    <property type="component" value="Unassembled WGS sequence"/>
</dbReference>
<dbReference type="AlphaFoldDB" id="A0A8J4TJS5"/>
<protein>
    <submittedName>
        <fullName evidence="1">Protein FAM</fullName>
    </submittedName>
</protein>
<proteinExistence type="predicted"/>
<name>A0A8J4TJS5_CLAMG</name>
<comment type="caution">
    <text evidence="1">The sequence shown here is derived from an EMBL/GenBank/DDBJ whole genome shotgun (WGS) entry which is preliminary data.</text>
</comment>
<dbReference type="EMBL" id="QNUK01000173">
    <property type="protein sequence ID" value="KAF5899246.1"/>
    <property type="molecule type" value="Genomic_DNA"/>
</dbReference>
<gene>
    <name evidence="1" type="primary">fam135b</name>
    <name evidence="1" type="ORF">DAT39_011036</name>
</gene>
<reference evidence="1" key="1">
    <citation type="submission" date="2020-07" db="EMBL/GenBank/DDBJ databases">
        <title>Clarias magur genome sequencing, assembly and annotation.</title>
        <authorList>
            <person name="Kushwaha B."/>
            <person name="Kumar R."/>
            <person name="Das P."/>
            <person name="Joshi C.G."/>
            <person name="Kumar D."/>
            <person name="Nagpure N.S."/>
            <person name="Pandey M."/>
            <person name="Agarwal S."/>
            <person name="Srivastava S."/>
            <person name="Singh M."/>
            <person name="Sahoo L."/>
            <person name="Jayasankar P."/>
            <person name="Meher P.K."/>
            <person name="Koringa P.G."/>
            <person name="Iquebal M.A."/>
            <person name="Das S.P."/>
            <person name="Bit A."/>
            <person name="Patnaik S."/>
            <person name="Patel N."/>
            <person name="Shah T.M."/>
            <person name="Hinsu A."/>
            <person name="Jena J.K."/>
        </authorList>
    </citation>
    <scope>NUCLEOTIDE SEQUENCE</scope>
    <source>
        <strain evidence="1">CIFAMagur01</strain>
        <tissue evidence="1">Testis</tissue>
    </source>
</reference>
<organism evidence="1 2">
    <name type="scientific">Clarias magur</name>
    <name type="common">Asian catfish</name>
    <name type="synonym">Macropteronotus magur</name>
    <dbReference type="NCBI Taxonomy" id="1594786"/>
    <lineage>
        <taxon>Eukaryota</taxon>
        <taxon>Metazoa</taxon>
        <taxon>Chordata</taxon>
        <taxon>Craniata</taxon>
        <taxon>Vertebrata</taxon>
        <taxon>Euteleostomi</taxon>
        <taxon>Actinopterygii</taxon>
        <taxon>Neopterygii</taxon>
        <taxon>Teleostei</taxon>
        <taxon>Ostariophysi</taxon>
        <taxon>Siluriformes</taxon>
        <taxon>Clariidae</taxon>
        <taxon>Clarias</taxon>
    </lineage>
</organism>
<keyword evidence="2" id="KW-1185">Reference proteome</keyword>
<evidence type="ECO:0000313" key="2">
    <source>
        <dbReference type="Proteomes" id="UP000727407"/>
    </source>
</evidence>
<evidence type="ECO:0000313" key="1">
    <source>
        <dbReference type="EMBL" id="KAF5899246.1"/>
    </source>
</evidence>